<sequence length="39" mass="4528">MLQQTRVDTALAYYTRAKNMHKAARQIVEQHQEVPTGRS</sequence>
<evidence type="ECO:0000313" key="1">
    <source>
        <dbReference type="EMBL" id="PHJ39904.1"/>
    </source>
</evidence>
<comment type="caution">
    <text evidence="1">The sequence shown here is derived from an EMBL/GenBank/DDBJ whole genome shotgun (WGS) entry which is preliminary data.</text>
</comment>
<accession>A0A2C6MJ88</accession>
<proteinExistence type="predicted"/>
<reference evidence="1 2" key="1">
    <citation type="submission" date="2013-09" db="EMBL/GenBank/DDBJ databases">
        <title>Biodegradation of hydrocarbons in the deep terrestrial subsurface : characterization of a microbial consortium composed of two Desulfotomaculum species originating from a deep geological formation.</title>
        <authorList>
            <person name="Aullo T."/>
            <person name="Berlendis S."/>
            <person name="Lascourreges J.-F."/>
            <person name="Dessort D."/>
            <person name="Saint-Laurent S."/>
            <person name="Schraauwers B."/>
            <person name="Mas J."/>
            <person name="Magot M."/>
            <person name="Ranchou-Peyruse A."/>
        </authorList>
    </citation>
    <scope>NUCLEOTIDE SEQUENCE [LARGE SCALE GENOMIC DNA]</scope>
    <source>
        <strain evidence="1 2">Bs107</strain>
    </source>
</reference>
<protein>
    <submittedName>
        <fullName evidence="1">Uncharacterized protein</fullName>
    </submittedName>
</protein>
<dbReference type="AlphaFoldDB" id="A0A2C6MJ88"/>
<dbReference type="EMBL" id="AWQQ01000006">
    <property type="protein sequence ID" value="PHJ39904.1"/>
    <property type="molecule type" value="Genomic_DNA"/>
</dbReference>
<name>A0A2C6MJ88_9FIRM</name>
<organism evidence="1 2">
    <name type="scientific">Desulforamulus profundi</name>
    <dbReference type="NCBI Taxonomy" id="1383067"/>
    <lineage>
        <taxon>Bacteria</taxon>
        <taxon>Bacillati</taxon>
        <taxon>Bacillota</taxon>
        <taxon>Clostridia</taxon>
        <taxon>Eubacteriales</taxon>
        <taxon>Peptococcaceae</taxon>
        <taxon>Desulforamulus</taxon>
    </lineage>
</organism>
<evidence type="ECO:0000313" key="2">
    <source>
        <dbReference type="Proteomes" id="UP000222564"/>
    </source>
</evidence>
<dbReference type="Proteomes" id="UP000222564">
    <property type="component" value="Unassembled WGS sequence"/>
</dbReference>
<gene>
    <name evidence="1" type="ORF">P378_00815</name>
</gene>
<keyword evidence="2" id="KW-1185">Reference proteome</keyword>